<evidence type="ECO:0000313" key="2">
    <source>
        <dbReference type="Proteomes" id="UP000199462"/>
    </source>
</evidence>
<proteinExistence type="predicted"/>
<sequence length="293" mass="33250">MKKLSIFLITLLVFLVYQNTISQSIPYTKGRILISSDGNEHDHDDWAATPMSLALLAAKGLQDSLVICTFSDHIWGSNIEKDNGREQMQKSALEGKTIYNFKNSRFIEAVAQSDFAITSITEEINTSSQNNRLYIIAAGPMHLVGSAIAMADANKLKFVRLISHSNWNNNHADKPYEWEEHSGWTLKEIKEQFESKGLKIDQIVDQNGGADYEGLKAPKELYNWINTSKIRQHSAKIAKQLDWLYERQLTCVKKGDFDPSDAGMIVYLLTGKEKTHPDDVKQIIENQEENQNE</sequence>
<dbReference type="Proteomes" id="UP000199462">
    <property type="component" value="Unassembled WGS sequence"/>
</dbReference>
<reference evidence="2" key="1">
    <citation type="submission" date="2016-10" db="EMBL/GenBank/DDBJ databases">
        <authorList>
            <person name="Varghese N."/>
            <person name="Submissions S."/>
        </authorList>
    </citation>
    <scope>NUCLEOTIDE SEQUENCE [LARGE SCALE GENOMIC DNA]</scope>
    <source>
        <strain evidence="2">DSM 19891</strain>
    </source>
</reference>
<name>A0A1I6JIP1_9FLAO</name>
<accession>A0A1I6JIP1</accession>
<gene>
    <name evidence="1" type="ORF">SAMN04488010_2797</name>
</gene>
<keyword evidence="2" id="KW-1185">Reference proteome</keyword>
<dbReference type="EMBL" id="FOYX01000002">
    <property type="protein sequence ID" value="SFR78837.1"/>
    <property type="molecule type" value="Genomic_DNA"/>
</dbReference>
<organism evidence="1 2">
    <name type="scientific">Maribacter stanieri</name>
    <dbReference type="NCBI Taxonomy" id="440514"/>
    <lineage>
        <taxon>Bacteria</taxon>
        <taxon>Pseudomonadati</taxon>
        <taxon>Bacteroidota</taxon>
        <taxon>Flavobacteriia</taxon>
        <taxon>Flavobacteriales</taxon>
        <taxon>Flavobacteriaceae</taxon>
        <taxon>Maribacter</taxon>
    </lineage>
</organism>
<protein>
    <submittedName>
        <fullName evidence="1">Uncharacterized protein</fullName>
    </submittedName>
</protein>
<evidence type="ECO:0000313" key="1">
    <source>
        <dbReference type="EMBL" id="SFR78837.1"/>
    </source>
</evidence>
<dbReference type="RefSeq" id="WP_143099076.1">
    <property type="nucleotide sequence ID" value="NZ_FOYX01000002.1"/>
</dbReference>
<dbReference type="AlphaFoldDB" id="A0A1I6JIP1"/>
<dbReference type="STRING" id="440514.SAMN04488010_2797"/>